<comment type="caution">
    <text evidence="2">The sequence shown here is derived from an EMBL/GenBank/DDBJ whole genome shotgun (WGS) entry which is preliminary data.</text>
</comment>
<proteinExistence type="predicted"/>
<sequence length="256" mass="28080">MLQIAEMQSSSATDGNSTESNLRRNEAPRFIGHPMNLHPQPDVLLSTSATVCLWRLRTEWKRVSRIDGMASLSKIEAARVARFPKSPLSKRFAIERASLRKILSGLTGISAAEIEFAEYADGRLGLAPQHGDLSIAITHVGLWTVIGVSRSRIGLASAAAAYRGNDIHQTTEEVPMTRAHVRQLSLHHAGITADMEELQNVMFDDGHATYLFDACSEGRWHVLDLPMPGSNMLALSAPYPIERGTLMGGQVARVMR</sequence>
<dbReference type="OrthoDB" id="8997880at2"/>
<evidence type="ECO:0000256" key="1">
    <source>
        <dbReference type="SAM" id="MobiDB-lite"/>
    </source>
</evidence>
<feature type="region of interest" description="Disordered" evidence="1">
    <location>
        <begin position="1"/>
        <end position="21"/>
    </location>
</feature>
<accession>A0A158E5C6</accession>
<dbReference type="SUPFAM" id="SSF56214">
    <property type="entry name" value="4'-phosphopantetheinyl transferase"/>
    <property type="match status" value="1"/>
</dbReference>
<name>A0A158E5C6_9BURK</name>
<dbReference type="RefSeq" id="WP_061180408.1">
    <property type="nucleotide sequence ID" value="NZ_FCOE02000073.1"/>
</dbReference>
<evidence type="ECO:0000313" key="2">
    <source>
        <dbReference type="EMBL" id="SAL02014.1"/>
    </source>
</evidence>
<protein>
    <recommendedName>
        <fullName evidence="4">4'-phosphopantetheinyl transferase domain-containing protein</fullName>
    </recommendedName>
</protein>
<organism evidence="2 3">
    <name type="scientific">Caballeronia pedi</name>
    <dbReference type="NCBI Taxonomy" id="1777141"/>
    <lineage>
        <taxon>Bacteria</taxon>
        <taxon>Pseudomonadati</taxon>
        <taxon>Pseudomonadota</taxon>
        <taxon>Betaproteobacteria</taxon>
        <taxon>Burkholderiales</taxon>
        <taxon>Burkholderiaceae</taxon>
        <taxon>Caballeronia</taxon>
    </lineage>
</organism>
<keyword evidence="3" id="KW-1185">Reference proteome</keyword>
<dbReference type="AlphaFoldDB" id="A0A158E5C6"/>
<dbReference type="GO" id="GO:0000287">
    <property type="term" value="F:magnesium ion binding"/>
    <property type="evidence" value="ECO:0007669"/>
    <property type="project" value="InterPro"/>
</dbReference>
<dbReference type="Gene3D" id="3.90.470.20">
    <property type="entry name" value="4'-phosphopantetheinyl transferase domain"/>
    <property type="match status" value="1"/>
</dbReference>
<dbReference type="GO" id="GO:0008897">
    <property type="term" value="F:holo-[acyl-carrier-protein] synthase activity"/>
    <property type="evidence" value="ECO:0007669"/>
    <property type="project" value="InterPro"/>
</dbReference>
<dbReference type="EMBL" id="FCOE02000073">
    <property type="protein sequence ID" value="SAL02014.1"/>
    <property type="molecule type" value="Genomic_DNA"/>
</dbReference>
<dbReference type="Proteomes" id="UP000054911">
    <property type="component" value="Unassembled WGS sequence"/>
</dbReference>
<evidence type="ECO:0008006" key="4">
    <source>
        <dbReference type="Google" id="ProtNLM"/>
    </source>
</evidence>
<gene>
    <name evidence="2" type="ORF">AWB80_08255</name>
</gene>
<feature type="compositionally biased region" description="Polar residues" evidence="1">
    <location>
        <begin position="1"/>
        <end position="20"/>
    </location>
</feature>
<evidence type="ECO:0000313" key="3">
    <source>
        <dbReference type="Proteomes" id="UP000054911"/>
    </source>
</evidence>
<dbReference type="InterPro" id="IPR037143">
    <property type="entry name" value="4-PPantetheinyl_Trfase_dom_sf"/>
</dbReference>
<reference evidence="2" key="1">
    <citation type="submission" date="2016-01" db="EMBL/GenBank/DDBJ databases">
        <authorList>
            <person name="Peeters C."/>
        </authorList>
    </citation>
    <scope>NUCLEOTIDE SEQUENCE [LARGE SCALE GENOMIC DNA]</scope>
    <source>
        <strain evidence="2">LMG 29323</strain>
    </source>
</reference>
<dbReference type="STRING" id="1777141.AWB80_08255"/>